<dbReference type="PANTHER" id="PTHR33591">
    <property type="entry name" value="BETA-CAROTENE ISOMERASE D27"/>
    <property type="match status" value="1"/>
</dbReference>
<proteinExistence type="predicted"/>
<gene>
    <name evidence="2" type="ORF">SCF082_LOCUS9934</name>
</gene>
<accession>A0ABP0J2M0</accession>
<dbReference type="PANTHER" id="PTHR33591:SF2">
    <property type="entry name" value="BETA-CAROTENE ISOMERASE D27"/>
    <property type="match status" value="1"/>
</dbReference>
<dbReference type="PROSITE" id="PS51257">
    <property type="entry name" value="PROKAR_LIPOPROTEIN"/>
    <property type="match status" value="1"/>
</dbReference>
<feature type="domain" description="Beta-carotene isomerase D27-like C-terminal" evidence="1">
    <location>
        <begin position="223"/>
        <end position="317"/>
    </location>
</feature>
<dbReference type="InterPro" id="IPR025114">
    <property type="entry name" value="D27-like_C"/>
</dbReference>
<dbReference type="EMBL" id="CAXAMM010005780">
    <property type="protein sequence ID" value="CAK9008595.1"/>
    <property type="molecule type" value="Genomic_DNA"/>
</dbReference>
<protein>
    <submittedName>
        <fullName evidence="2">Chloroplastic (Protein DWARF-27)</fullName>
    </submittedName>
</protein>
<comment type="caution">
    <text evidence="2">The sequence shown here is derived from an EMBL/GenBank/DDBJ whole genome shotgun (WGS) entry which is preliminary data.</text>
</comment>
<dbReference type="InterPro" id="IPR038938">
    <property type="entry name" value="D27-like"/>
</dbReference>
<evidence type="ECO:0000313" key="2">
    <source>
        <dbReference type="EMBL" id="CAK9008595.1"/>
    </source>
</evidence>
<organism evidence="2 3">
    <name type="scientific">Durusdinium trenchii</name>
    <dbReference type="NCBI Taxonomy" id="1381693"/>
    <lineage>
        <taxon>Eukaryota</taxon>
        <taxon>Sar</taxon>
        <taxon>Alveolata</taxon>
        <taxon>Dinophyceae</taxon>
        <taxon>Suessiales</taxon>
        <taxon>Symbiodiniaceae</taxon>
        <taxon>Durusdinium</taxon>
    </lineage>
</organism>
<evidence type="ECO:0000313" key="3">
    <source>
        <dbReference type="Proteomes" id="UP001642464"/>
    </source>
</evidence>
<dbReference type="Pfam" id="PF13225">
    <property type="entry name" value="D27-like_C"/>
    <property type="match status" value="1"/>
</dbReference>
<sequence length="447" mass="49926">MLRHSASSMPLACRHDGQPLVPSASTFSCSSLLGAPIVSAVGTAIVVHFAQSFRSGYNRQTNRRTRRTLRCGPPRCVESTTCATEACCKSGCNGRLSTAKKETKCTEEHDNSLWQPRGSLEFVANLVELLLPGWIISKMEKITEKETSTSSGLPAFIEHSKVVTSWEVPRQRSFGAHLLRQTVPKPLARLFRAILNWLKTWPDLHKRAIRFGSATIGAATSHWLVGKSRILSKEEEQTLVQKLRQDGIDVAPDAVMLLQKCKFIEECGGCKDLCLNVCKAGTEEYMTTELDFPVRMMPNFKDHSCTILLMEQPVPPEEDPLFKQPCGAEACDKKFAMPRTPRSVSQKVQLSSARPQKHQYPACARELPLAILQDRKLLGELWRVGPGRMEVLARAIARRTGRNKTSFTCLQSFFLHGQGFHLNTLLKIVITLDNSALGRPCQRQELM</sequence>
<dbReference type="Proteomes" id="UP001642464">
    <property type="component" value="Unassembled WGS sequence"/>
</dbReference>
<evidence type="ECO:0000259" key="1">
    <source>
        <dbReference type="Pfam" id="PF13225"/>
    </source>
</evidence>
<name>A0ABP0J2M0_9DINO</name>
<reference evidence="2 3" key="1">
    <citation type="submission" date="2024-02" db="EMBL/GenBank/DDBJ databases">
        <authorList>
            <person name="Chen Y."/>
            <person name="Shah S."/>
            <person name="Dougan E. K."/>
            <person name="Thang M."/>
            <person name="Chan C."/>
        </authorList>
    </citation>
    <scope>NUCLEOTIDE SEQUENCE [LARGE SCALE GENOMIC DNA]</scope>
</reference>
<keyword evidence="3" id="KW-1185">Reference proteome</keyword>